<feature type="transmembrane region" description="Helical" evidence="1">
    <location>
        <begin position="145"/>
        <end position="172"/>
    </location>
</feature>
<evidence type="ECO:0000313" key="3">
    <source>
        <dbReference type="Proteomes" id="UP000644756"/>
    </source>
</evidence>
<feature type="transmembrane region" description="Helical" evidence="1">
    <location>
        <begin position="21"/>
        <end position="43"/>
    </location>
</feature>
<dbReference type="AlphaFoldDB" id="A0A917G742"/>
<feature type="transmembrane region" description="Helical" evidence="1">
    <location>
        <begin position="114"/>
        <end position="133"/>
    </location>
</feature>
<comment type="caution">
    <text evidence="2">The sequence shown here is derived from an EMBL/GenBank/DDBJ whole genome shotgun (WGS) entry which is preliminary data.</text>
</comment>
<sequence length="266" mass="29765">MTSAKKYFSLMKTSMQASLSYRFNFFINTIAGIVFITALFYIWKAIYAQRTELGGMSWEDMKTYLLVVFITNMLLTWYSETAISRRVIDGSVSMDLLKPLDFQKARFSETIGTSIIEGGICALVAASWATVFADVNLPPNLLASGLFLVSLALSVLIKFGIIYLAGLVCFYTSSVLGVAWARAAITNLFSGALVPLTLFPDWLETITRWLPFQGIVFIPASIYMERMSGLDALWNIGIQFIWVIVLWLAGKAVWRWSVRQVTIHGG</sequence>
<dbReference type="RefSeq" id="WP_188533633.1">
    <property type="nucleotide sequence ID" value="NZ_BMGR01000024.1"/>
</dbReference>
<evidence type="ECO:0008006" key="4">
    <source>
        <dbReference type="Google" id="ProtNLM"/>
    </source>
</evidence>
<dbReference type="PANTHER" id="PTHR36832">
    <property type="entry name" value="SLR1174 PROTEIN-RELATED"/>
    <property type="match status" value="1"/>
</dbReference>
<dbReference type="InterPro" id="IPR010390">
    <property type="entry name" value="ABC-2_transporter-like"/>
</dbReference>
<dbReference type="PANTHER" id="PTHR36832:SF1">
    <property type="entry name" value="SLR1174 PROTEIN"/>
    <property type="match status" value="1"/>
</dbReference>
<feature type="transmembrane region" description="Helical" evidence="1">
    <location>
        <begin position="179"/>
        <end position="199"/>
    </location>
</feature>
<name>A0A917G742_9BACL</name>
<keyword evidence="1" id="KW-0472">Membrane</keyword>
<feature type="transmembrane region" description="Helical" evidence="1">
    <location>
        <begin position="63"/>
        <end position="79"/>
    </location>
</feature>
<evidence type="ECO:0000313" key="2">
    <source>
        <dbReference type="EMBL" id="GGG26047.1"/>
    </source>
</evidence>
<reference evidence="2" key="2">
    <citation type="submission" date="2020-09" db="EMBL/GenBank/DDBJ databases">
        <authorList>
            <person name="Sun Q."/>
            <person name="Zhou Y."/>
        </authorList>
    </citation>
    <scope>NUCLEOTIDE SEQUENCE</scope>
    <source>
        <strain evidence="2">CGMCC 1.12987</strain>
    </source>
</reference>
<reference evidence="2" key="1">
    <citation type="journal article" date="2014" name="Int. J. Syst. Evol. Microbiol.">
        <title>Complete genome sequence of Corynebacterium casei LMG S-19264T (=DSM 44701T), isolated from a smear-ripened cheese.</title>
        <authorList>
            <consortium name="US DOE Joint Genome Institute (JGI-PGF)"/>
            <person name="Walter F."/>
            <person name="Albersmeier A."/>
            <person name="Kalinowski J."/>
            <person name="Ruckert C."/>
        </authorList>
    </citation>
    <scope>NUCLEOTIDE SEQUENCE</scope>
    <source>
        <strain evidence="2">CGMCC 1.12987</strain>
    </source>
</reference>
<keyword evidence="1" id="KW-1133">Transmembrane helix</keyword>
<protein>
    <recommendedName>
        <fullName evidence="4">Antibiotic transporter permease</fullName>
    </recommendedName>
</protein>
<dbReference type="Proteomes" id="UP000644756">
    <property type="component" value="Unassembled WGS sequence"/>
</dbReference>
<keyword evidence="3" id="KW-1185">Reference proteome</keyword>
<dbReference type="Pfam" id="PF06182">
    <property type="entry name" value="ABC2_membrane_6"/>
    <property type="match status" value="1"/>
</dbReference>
<dbReference type="EMBL" id="BMGR01000024">
    <property type="protein sequence ID" value="GGG26047.1"/>
    <property type="molecule type" value="Genomic_DNA"/>
</dbReference>
<keyword evidence="1" id="KW-0812">Transmembrane</keyword>
<proteinExistence type="predicted"/>
<feature type="transmembrane region" description="Helical" evidence="1">
    <location>
        <begin position="232"/>
        <end position="250"/>
    </location>
</feature>
<gene>
    <name evidence="2" type="ORF">GCM10010916_48050</name>
</gene>
<accession>A0A917G742</accession>
<evidence type="ECO:0000256" key="1">
    <source>
        <dbReference type="SAM" id="Phobius"/>
    </source>
</evidence>
<organism evidence="2 3">
    <name type="scientific">Paenibacillus abyssi</name>
    <dbReference type="NCBI Taxonomy" id="1340531"/>
    <lineage>
        <taxon>Bacteria</taxon>
        <taxon>Bacillati</taxon>
        <taxon>Bacillota</taxon>
        <taxon>Bacilli</taxon>
        <taxon>Bacillales</taxon>
        <taxon>Paenibacillaceae</taxon>
        <taxon>Paenibacillus</taxon>
    </lineage>
</organism>